<organism evidence="3 4">
    <name type="scientific">Acanthopleuribacter pedis</name>
    <dbReference type="NCBI Taxonomy" id="442870"/>
    <lineage>
        <taxon>Bacteria</taxon>
        <taxon>Pseudomonadati</taxon>
        <taxon>Acidobacteriota</taxon>
        <taxon>Holophagae</taxon>
        <taxon>Acanthopleuribacterales</taxon>
        <taxon>Acanthopleuribacteraceae</taxon>
        <taxon>Acanthopleuribacter</taxon>
    </lineage>
</organism>
<comment type="caution">
    <text evidence="3">The sequence shown here is derived from an EMBL/GenBank/DDBJ whole genome shotgun (WGS) entry which is preliminary data.</text>
</comment>
<feature type="transmembrane region" description="Helical" evidence="2">
    <location>
        <begin position="77"/>
        <end position="95"/>
    </location>
</feature>
<feature type="transmembrane region" description="Helical" evidence="2">
    <location>
        <begin position="20"/>
        <end position="38"/>
    </location>
</feature>
<keyword evidence="4" id="KW-1185">Reference proteome</keyword>
<feature type="transmembrane region" description="Helical" evidence="2">
    <location>
        <begin position="658"/>
        <end position="676"/>
    </location>
</feature>
<evidence type="ECO:0000256" key="2">
    <source>
        <dbReference type="SAM" id="Phobius"/>
    </source>
</evidence>
<proteinExistence type="predicted"/>
<feature type="transmembrane region" description="Helical" evidence="2">
    <location>
        <begin position="565"/>
        <end position="584"/>
    </location>
</feature>
<feature type="transmembrane region" description="Helical" evidence="2">
    <location>
        <begin position="400"/>
        <end position="417"/>
    </location>
</feature>
<feature type="transmembrane region" description="Helical" evidence="2">
    <location>
        <begin position="596"/>
        <end position="616"/>
    </location>
</feature>
<feature type="transmembrane region" description="Helical" evidence="2">
    <location>
        <begin position="429"/>
        <end position="447"/>
    </location>
</feature>
<dbReference type="AlphaFoldDB" id="A0A8J7U8S0"/>
<keyword evidence="2" id="KW-1133">Transmembrane helix</keyword>
<gene>
    <name evidence="3" type="ORF">J3U88_30660</name>
</gene>
<sequence>MNQAPTVPGSPDLHNLLQRALTLCGLLILPLCFADLLLNGTPNQILRGDRLLGLGSTLTTWVVLRLSLPRTSKTAGFLRHAVATLCLWNLGLFLLPGESTWFYVLVTPACVFLLLSERHSKVAASQGDRFAAVAVFAWVLAVFAADAVCRLWLGARFIKASPFAHDTPVVLLCGLGLLRLAGRLGRVGVARISHEDSSREAESLVSTKITTKRKRSGADLRRSSATSSIARQSKADGRPPRNRMGFMLRSRIPCEKCGLALLGSALVGLAALLTAVSLSGGVLSAPITTLLVVVILHALTAPLLWPETPPSWFTRFTHLNHNEAIRFRGLLYGLLNTVLQSAAVLILVKGAPDPLNAPILVLIAVGWLHAYRHLSLAAAVSQTALFLFPAGLWLFPTIPITLLFLAWCVLLGTCLAVRRHPRPEIRRRLVNPVISLVFTTAFIHLTVTSFPSPTALWIGAVFGMMWLALPERPFATIPLRFSLQSWTLITWFAVSCLFRGFNADQLMPWSMALALPLLLLLVPAPPRFAALGAEAGRAGFGLAATALLIAAAAFVLQPHRFEARLLPLLLLLTVPAIAVAFFLGRAMEEQGRWQRAAAWATEISLWLLFGAVRRYLDVQQLLALGTPLDAYLLLGIGAVAAGIREVLQRQKHALRGTLQRAAHLYALLGWVVVMWMGFTQDAWHHGAMVSLLLAGMYFAYARTQHRRLILAAAGFANLGLGIFLSNQGMHHALFFVVPAAVTVLALTQVLRDELDENQVKLIRLITCLVLLCTSAFFNLIDFRDSPWFPVSAAIIAALGVVAGISLRIRIYLYLGVGFFMLNIVTTLVHMVMLQPPDAVKLAVGMVFLGLGCLFTGSFLLFQMKRRELLRRYQALRLELSGWE</sequence>
<feature type="transmembrane region" description="Helical" evidence="2">
    <location>
        <begin position="481"/>
        <end position="501"/>
    </location>
</feature>
<feature type="transmembrane region" description="Helical" evidence="2">
    <location>
        <begin position="731"/>
        <end position="749"/>
    </location>
</feature>
<feature type="transmembrane region" description="Helical" evidence="2">
    <location>
        <begin position="130"/>
        <end position="153"/>
    </location>
</feature>
<feature type="transmembrane region" description="Helical" evidence="2">
    <location>
        <begin position="538"/>
        <end position="559"/>
    </location>
</feature>
<dbReference type="EMBL" id="JAFREP010000044">
    <property type="protein sequence ID" value="MBO1322866.1"/>
    <property type="molecule type" value="Genomic_DNA"/>
</dbReference>
<evidence type="ECO:0000313" key="4">
    <source>
        <dbReference type="Proteomes" id="UP000664417"/>
    </source>
</evidence>
<dbReference type="RefSeq" id="WP_207862838.1">
    <property type="nucleotide sequence ID" value="NZ_JAFREP010000044.1"/>
</dbReference>
<feature type="transmembrane region" description="Helical" evidence="2">
    <location>
        <begin position="786"/>
        <end position="804"/>
    </location>
</feature>
<feature type="transmembrane region" description="Helical" evidence="2">
    <location>
        <begin position="101"/>
        <end position="118"/>
    </location>
</feature>
<evidence type="ECO:0000256" key="1">
    <source>
        <dbReference type="SAM" id="MobiDB-lite"/>
    </source>
</evidence>
<feature type="region of interest" description="Disordered" evidence="1">
    <location>
        <begin position="214"/>
        <end position="242"/>
    </location>
</feature>
<evidence type="ECO:0000313" key="3">
    <source>
        <dbReference type="EMBL" id="MBO1322866.1"/>
    </source>
</evidence>
<dbReference type="Proteomes" id="UP000664417">
    <property type="component" value="Unassembled WGS sequence"/>
</dbReference>
<feature type="transmembrane region" description="Helical" evidence="2">
    <location>
        <begin position="257"/>
        <end position="276"/>
    </location>
</feature>
<feature type="transmembrane region" description="Helical" evidence="2">
    <location>
        <begin position="708"/>
        <end position="725"/>
    </location>
</feature>
<accession>A0A8J7U8S0</accession>
<feature type="transmembrane region" description="Helical" evidence="2">
    <location>
        <begin position="838"/>
        <end position="861"/>
    </location>
</feature>
<feature type="transmembrane region" description="Helical" evidence="2">
    <location>
        <begin position="761"/>
        <end position="780"/>
    </location>
</feature>
<feature type="transmembrane region" description="Helical" evidence="2">
    <location>
        <begin position="682"/>
        <end position="701"/>
    </location>
</feature>
<feature type="transmembrane region" description="Helical" evidence="2">
    <location>
        <begin position="329"/>
        <end position="348"/>
    </location>
</feature>
<feature type="transmembrane region" description="Helical" evidence="2">
    <location>
        <begin position="165"/>
        <end position="182"/>
    </location>
</feature>
<reference evidence="3" key="1">
    <citation type="submission" date="2021-03" db="EMBL/GenBank/DDBJ databases">
        <authorList>
            <person name="Wang G."/>
        </authorList>
    </citation>
    <scope>NUCLEOTIDE SEQUENCE</scope>
    <source>
        <strain evidence="3">KCTC 12899</strain>
    </source>
</reference>
<feature type="transmembrane region" description="Helical" evidence="2">
    <location>
        <begin position="453"/>
        <end position="469"/>
    </location>
</feature>
<keyword evidence="2" id="KW-0812">Transmembrane</keyword>
<keyword evidence="2" id="KW-0472">Membrane</keyword>
<feature type="transmembrane region" description="Helical" evidence="2">
    <location>
        <begin position="811"/>
        <end position="832"/>
    </location>
</feature>
<feature type="transmembrane region" description="Helical" evidence="2">
    <location>
        <begin position="628"/>
        <end position="646"/>
    </location>
</feature>
<feature type="transmembrane region" description="Helical" evidence="2">
    <location>
        <begin position="507"/>
        <end position="526"/>
    </location>
</feature>
<protein>
    <submittedName>
        <fullName evidence="3">Uncharacterized protein</fullName>
    </submittedName>
</protein>
<feature type="transmembrane region" description="Helical" evidence="2">
    <location>
        <begin position="282"/>
        <end position="305"/>
    </location>
</feature>
<name>A0A8J7U8S0_9BACT</name>